<keyword evidence="3" id="KW-0964">Secreted</keyword>
<dbReference type="PANTHER" id="PTHR11802">
    <property type="entry name" value="SERINE PROTEASE FAMILY S10 SERINE CARBOXYPEPTIDASE"/>
    <property type="match status" value="1"/>
</dbReference>
<keyword evidence="14" id="KW-1185">Reference proteome</keyword>
<comment type="function">
    <text evidence="10">Probable carboxypeptidase.</text>
</comment>
<dbReference type="GO" id="GO:0006508">
    <property type="term" value="P:proteolysis"/>
    <property type="evidence" value="ECO:0007669"/>
    <property type="project" value="UniProtKB-KW"/>
</dbReference>
<keyword evidence="9" id="KW-0325">Glycoprotein</keyword>
<protein>
    <recommendedName>
        <fullName evidence="15">Serine carboxypeptidase-like 44</fullName>
    </recommendedName>
</protein>
<evidence type="ECO:0000256" key="4">
    <source>
        <dbReference type="ARBA" id="ARBA00022645"/>
    </source>
</evidence>
<evidence type="ECO:0000313" key="13">
    <source>
        <dbReference type="EMBL" id="KAH1120888.1"/>
    </source>
</evidence>
<dbReference type="GO" id="GO:0005576">
    <property type="term" value="C:extracellular region"/>
    <property type="evidence" value="ECO:0007669"/>
    <property type="project" value="UniProtKB-SubCell"/>
</dbReference>
<dbReference type="Gene3D" id="6.10.250.940">
    <property type="match status" value="1"/>
</dbReference>
<evidence type="ECO:0000256" key="5">
    <source>
        <dbReference type="ARBA" id="ARBA00022670"/>
    </source>
</evidence>
<accession>A0A9D4AHM8</accession>
<evidence type="ECO:0000256" key="6">
    <source>
        <dbReference type="ARBA" id="ARBA00022729"/>
    </source>
</evidence>
<evidence type="ECO:0000256" key="11">
    <source>
        <dbReference type="SAM" id="MobiDB-lite"/>
    </source>
</evidence>
<name>A0A9D4AHM8_9ROSI</name>
<evidence type="ECO:0000256" key="10">
    <source>
        <dbReference type="ARBA" id="ARBA00037399"/>
    </source>
</evidence>
<evidence type="ECO:0000256" key="7">
    <source>
        <dbReference type="ARBA" id="ARBA00022801"/>
    </source>
</evidence>
<keyword evidence="8" id="KW-1015">Disulfide bond</keyword>
<evidence type="ECO:0000313" key="14">
    <source>
        <dbReference type="Proteomes" id="UP000828251"/>
    </source>
</evidence>
<dbReference type="FunFam" id="3.40.50.1820:FF:000030">
    <property type="entry name" value="Carboxypeptidase"/>
    <property type="match status" value="2"/>
</dbReference>
<keyword evidence="7" id="KW-0378">Hydrolase</keyword>
<dbReference type="Gene3D" id="3.40.50.11320">
    <property type="match status" value="1"/>
</dbReference>
<evidence type="ECO:0000256" key="1">
    <source>
        <dbReference type="ARBA" id="ARBA00004613"/>
    </source>
</evidence>
<dbReference type="InterPro" id="IPR001563">
    <property type="entry name" value="Peptidase_S10"/>
</dbReference>
<organism evidence="13 14">
    <name type="scientific">Gossypium stocksii</name>
    <dbReference type="NCBI Taxonomy" id="47602"/>
    <lineage>
        <taxon>Eukaryota</taxon>
        <taxon>Viridiplantae</taxon>
        <taxon>Streptophyta</taxon>
        <taxon>Embryophyta</taxon>
        <taxon>Tracheophyta</taxon>
        <taxon>Spermatophyta</taxon>
        <taxon>Magnoliopsida</taxon>
        <taxon>eudicotyledons</taxon>
        <taxon>Gunneridae</taxon>
        <taxon>Pentapetalae</taxon>
        <taxon>rosids</taxon>
        <taxon>malvids</taxon>
        <taxon>Malvales</taxon>
        <taxon>Malvaceae</taxon>
        <taxon>Malvoideae</taxon>
        <taxon>Gossypium</taxon>
    </lineage>
</organism>
<dbReference type="Gene3D" id="3.40.50.1820">
    <property type="entry name" value="alpha/beta hydrolase"/>
    <property type="match status" value="2"/>
</dbReference>
<evidence type="ECO:0000256" key="2">
    <source>
        <dbReference type="ARBA" id="ARBA00009431"/>
    </source>
</evidence>
<dbReference type="InterPro" id="IPR029058">
    <property type="entry name" value="AB_hydrolase_fold"/>
</dbReference>
<feature type="transmembrane region" description="Helical" evidence="12">
    <location>
        <begin position="6"/>
        <end position="24"/>
    </location>
</feature>
<dbReference type="SUPFAM" id="SSF53474">
    <property type="entry name" value="alpha/beta-Hydrolases"/>
    <property type="match status" value="2"/>
</dbReference>
<gene>
    <name evidence="13" type="ORF">J1N35_004048</name>
</gene>
<evidence type="ECO:0008006" key="15">
    <source>
        <dbReference type="Google" id="ProtNLM"/>
    </source>
</evidence>
<keyword evidence="5" id="KW-0645">Protease</keyword>
<evidence type="ECO:0000256" key="3">
    <source>
        <dbReference type="ARBA" id="ARBA00022525"/>
    </source>
</evidence>
<keyword evidence="12" id="KW-0472">Membrane</keyword>
<comment type="subcellular location">
    <subcellularLocation>
        <location evidence="1">Secreted</location>
    </subcellularLocation>
</comment>
<dbReference type="OrthoDB" id="443318at2759"/>
<dbReference type="Proteomes" id="UP000828251">
    <property type="component" value="Unassembled WGS sequence"/>
</dbReference>
<dbReference type="GO" id="GO:0004185">
    <property type="term" value="F:serine-type carboxypeptidase activity"/>
    <property type="evidence" value="ECO:0007669"/>
    <property type="project" value="InterPro"/>
</dbReference>
<dbReference type="PRINTS" id="PR00724">
    <property type="entry name" value="CRBOXYPTASEC"/>
</dbReference>
<evidence type="ECO:0000256" key="9">
    <source>
        <dbReference type="ARBA" id="ARBA00023180"/>
    </source>
</evidence>
<keyword evidence="6" id="KW-0732">Signal</keyword>
<comment type="similarity">
    <text evidence="2">Belongs to the peptidase S10 family.</text>
</comment>
<sequence length="986" mass="111321">MGIGAFFNSLYAFLFGGIIGYHLYDQITLPGQPEIDFRQFSGYIDVDPNAGRSLFYYFVEAEKDPLDLPLTIWLTGGPGCSSVADSFVGIGPFTTTNNAHALKINPYAWNKVSNMLFIDTPVGSGWSYSNTSSDYQTGDFNTNKDLLTFLVKWFDKYPIFKFRDLYICGISYAGHFAPLLANSLLLFNDETKSTRFNIKGLVLGSPVLRFKLDVIAQYELYASKGMISHKMYHKILKQCNETNEDNYSNDSPEWSESCEHVMNKALMTAFNVSSVLEANKMRFDIVRNPCDGKIEDLIAGKEVTMIEGGIDMCIPNRVDFYFGMPEVQQAFHGNRTNLEYKYSGCFQKSGLNYSIADKHVDMLPILKEILEHYVPITIFSGEYDGAVPMIGTLRHVKKLAREMNFTLTKNEAWNNENKEGGRLYKFGDLLTFMSVKGANHHVPLSKPSQCLYIFENHAFFNIIYTFIFGGIIGYHLSDQIGTLPGQPNVNFRQFSGYIDVDPNAGRSLFYYFVEAENDPLSLPLTIWLTGGPGCSSVGDSFVGIGPFTTTNNARGLKRNPYAWTKVSNMLFIDSPIGSGWSYSNTNSDYQVGDVSTNADLVVFILKWFQKYPIFKFRDLYLGGTSYAGHFVPNLANTLLQRNTESKSLRFNVKGVVLGDPLLRYKLDILAEYELYASKGMIPKKLYKQILKHFNGNDEDNYYDNPTQWSEAFQQAMNKAEMIAFNVSSVVEAKKRQFDLFRTPCDGKFEDLYAGKEVTKIINEVDMCIPFRTDFYFTLPEVQKAFHGNRTNLSYQYAGCFEKSGLNYSLADKHIDMLPILKQILEQSVPITIFSGEDDGAVPMIGTLRHVKKLASDMNFNLTKNEAWNHENKEGGWLYKFGDSLTFIANLFGVTTMYFLESDLKAQPPSSHMFGEGSQSSSYHSKMPGCSSNDQQPQSSMTFDMFGLAPFNDTMFSTSPPQTSHSAYDPNQSFDLVYDLPNVFGIP</sequence>
<dbReference type="EMBL" id="JAIQCV010000002">
    <property type="protein sequence ID" value="KAH1120888.1"/>
    <property type="molecule type" value="Genomic_DNA"/>
</dbReference>
<proteinExistence type="inferred from homology"/>
<evidence type="ECO:0000256" key="12">
    <source>
        <dbReference type="SAM" id="Phobius"/>
    </source>
</evidence>
<dbReference type="AlphaFoldDB" id="A0A9D4AHM8"/>
<dbReference type="Pfam" id="PF00450">
    <property type="entry name" value="Peptidase_S10"/>
    <property type="match status" value="2"/>
</dbReference>
<keyword evidence="12" id="KW-1133">Transmembrane helix</keyword>
<feature type="region of interest" description="Disordered" evidence="11">
    <location>
        <begin position="909"/>
        <end position="936"/>
    </location>
</feature>
<keyword evidence="12" id="KW-0812">Transmembrane</keyword>
<reference evidence="13 14" key="1">
    <citation type="journal article" date="2021" name="Plant Biotechnol. J.">
        <title>Multi-omics assisted identification of the key and species-specific regulatory components of drought-tolerant mechanisms in Gossypium stocksii.</title>
        <authorList>
            <person name="Yu D."/>
            <person name="Ke L."/>
            <person name="Zhang D."/>
            <person name="Wu Y."/>
            <person name="Sun Y."/>
            <person name="Mei J."/>
            <person name="Sun J."/>
            <person name="Sun Y."/>
        </authorList>
    </citation>
    <scope>NUCLEOTIDE SEQUENCE [LARGE SCALE GENOMIC DNA]</scope>
    <source>
        <strain evidence="14">cv. E1</strain>
        <tissue evidence="13">Leaf</tissue>
    </source>
</reference>
<keyword evidence="4" id="KW-0121">Carboxypeptidase</keyword>
<comment type="caution">
    <text evidence="13">The sequence shown here is derived from an EMBL/GenBank/DDBJ whole genome shotgun (WGS) entry which is preliminary data.</text>
</comment>
<feature type="compositionally biased region" description="Polar residues" evidence="11">
    <location>
        <begin position="916"/>
        <end position="936"/>
    </location>
</feature>
<dbReference type="PANTHER" id="PTHR11802:SF227">
    <property type="entry name" value="SERINE CARBOXYPEPTIDASE-LIKE 41"/>
    <property type="match status" value="1"/>
</dbReference>
<evidence type="ECO:0000256" key="8">
    <source>
        <dbReference type="ARBA" id="ARBA00023157"/>
    </source>
</evidence>